<accession>A0A2U1UXE1</accession>
<organism evidence="1 2">
    <name type="scientific">Teichococcus aestuarii</name>
    <dbReference type="NCBI Taxonomy" id="568898"/>
    <lineage>
        <taxon>Bacteria</taxon>
        <taxon>Pseudomonadati</taxon>
        <taxon>Pseudomonadota</taxon>
        <taxon>Alphaproteobacteria</taxon>
        <taxon>Acetobacterales</taxon>
        <taxon>Roseomonadaceae</taxon>
        <taxon>Roseomonas</taxon>
    </lineage>
</organism>
<comment type="caution">
    <text evidence="1">The sequence shown here is derived from an EMBL/GenBank/DDBJ whole genome shotgun (WGS) entry which is preliminary data.</text>
</comment>
<proteinExistence type="predicted"/>
<keyword evidence="2" id="KW-1185">Reference proteome</keyword>
<dbReference type="OrthoDB" id="8307832at2"/>
<evidence type="ECO:0000313" key="2">
    <source>
        <dbReference type="Proteomes" id="UP000245048"/>
    </source>
</evidence>
<dbReference type="Pfam" id="PF18143">
    <property type="entry name" value="HAD_SAK_2"/>
    <property type="match status" value="1"/>
</dbReference>
<name>A0A2U1UXE1_9PROT</name>
<dbReference type="RefSeq" id="WP_109519378.1">
    <property type="nucleotide sequence ID" value="NZ_PDOA01000050.1"/>
</dbReference>
<dbReference type="AlphaFoldDB" id="A0A2U1UXE1"/>
<reference evidence="2" key="1">
    <citation type="submission" date="2017-10" db="EMBL/GenBank/DDBJ databases">
        <authorList>
            <person name="Toshchakov S.V."/>
            <person name="Goeva M.A."/>
        </authorList>
    </citation>
    <scope>NUCLEOTIDE SEQUENCE [LARGE SCALE GENOMIC DNA]</scope>
    <source>
        <strain evidence="2">JR1/69-1-13</strain>
    </source>
</reference>
<dbReference type="EMBL" id="PDOA01000050">
    <property type="protein sequence ID" value="PWC26346.1"/>
    <property type="molecule type" value="Genomic_DNA"/>
</dbReference>
<evidence type="ECO:0000313" key="1">
    <source>
        <dbReference type="EMBL" id="PWC26346.1"/>
    </source>
</evidence>
<sequence>MTQSVTSRSSPIRSAADLLRGDYRPAEHGEAILFLDIDGVLLSGRAWLLPVNRRLQGAGAKLTRQEASKLIGREAVFDACAVALVSRICEATGARIVVASSWRYTVGYEQTRAKLLEQGLPEALLHEDWACPVSGSDTPDKAADIKRWLKEHGVTHPTGWLALDDEDIVPGATIRTDALDGLGAREAAAAVRYLGGTDPGLGVRTVPDGDMELVLQAFRGDRIAACRWLEGVDARTSRGQRPSALLARGQRDEAVRQLSALIGADDIS</sequence>
<gene>
    <name evidence="1" type="ORF">CR165_23735</name>
</gene>
<protein>
    <submittedName>
        <fullName evidence="1">Uncharacterized protein</fullName>
    </submittedName>
</protein>
<dbReference type="Proteomes" id="UP000245048">
    <property type="component" value="Unassembled WGS sequence"/>
</dbReference>